<dbReference type="Proteomes" id="UP000191024">
    <property type="component" value="Chromosome E"/>
</dbReference>
<protein>
    <submittedName>
        <fullName evidence="1">LAMI_0E02124g1_1</fullName>
    </submittedName>
</protein>
<accession>A0A1G4JJ62</accession>
<reference evidence="1 2" key="1">
    <citation type="submission" date="2016-03" db="EMBL/GenBank/DDBJ databases">
        <authorList>
            <person name="Devillers H."/>
        </authorList>
    </citation>
    <scope>NUCLEOTIDE SEQUENCE [LARGE SCALE GENOMIC DNA]</scope>
    <source>
        <strain evidence="1">CBS 11717</strain>
    </source>
</reference>
<dbReference type="STRING" id="1230905.A0A1G4JJ62"/>
<keyword evidence="2" id="KW-1185">Reference proteome</keyword>
<dbReference type="Pfam" id="PF08645">
    <property type="entry name" value="PNK3P"/>
    <property type="match status" value="1"/>
</dbReference>
<dbReference type="GO" id="GO:0046403">
    <property type="term" value="F:polynucleotide 3'-phosphatase activity"/>
    <property type="evidence" value="ECO:0007669"/>
    <property type="project" value="TreeGrafter"/>
</dbReference>
<dbReference type="InterPro" id="IPR036412">
    <property type="entry name" value="HAD-like_sf"/>
</dbReference>
<dbReference type="OrthoDB" id="19045at2759"/>
<gene>
    <name evidence="1" type="ORF">LAMI_0E02124G</name>
</gene>
<dbReference type="InterPro" id="IPR013954">
    <property type="entry name" value="PNK3P"/>
</dbReference>
<proteinExistence type="predicted"/>
<dbReference type="InterPro" id="IPR023214">
    <property type="entry name" value="HAD_sf"/>
</dbReference>
<dbReference type="EMBL" id="LT598465">
    <property type="protein sequence ID" value="SCU90447.1"/>
    <property type="molecule type" value="Genomic_DNA"/>
</dbReference>
<dbReference type="Gene3D" id="3.40.50.1000">
    <property type="entry name" value="HAD superfamily/HAD-like"/>
    <property type="match status" value="1"/>
</dbReference>
<dbReference type="GO" id="GO:0046404">
    <property type="term" value="F:ATP-dependent polydeoxyribonucleotide 5'-hydroxyl-kinase activity"/>
    <property type="evidence" value="ECO:0007669"/>
    <property type="project" value="TreeGrafter"/>
</dbReference>
<dbReference type="InterPro" id="IPR006551">
    <property type="entry name" value="Polynucleotide_phosphatase"/>
</dbReference>
<dbReference type="NCBIfam" id="TIGR01664">
    <property type="entry name" value="DNA-3'-Pase"/>
    <property type="match status" value="1"/>
</dbReference>
<sequence length="245" mass="27274">MAQVSHKVIILPYLIKHIPKSPHLNENAIVYAFDLDHTIIKPKSGSKFSRGVDDWMFMKYTERNPQLDTLELLTRLIENEPLAHIVIFSNQGAVTAVPSNSKSCTKYVGKVNAILSQIAKNDRSRVLLERLWVYASPKCPASFLKKRGVKPNRVNKVATVTKNDAMTTSIDVSTFSLMRKPNSGMYDEFQKDMKCGFDVKYYCGDAAGRAQDFSDSDKQYAAGLGIDFKTPEEVFGNAGINAAAV</sequence>
<dbReference type="PANTHER" id="PTHR12083">
    <property type="entry name" value="BIFUNCTIONAL POLYNUCLEOTIDE PHOSPHATASE/KINASE"/>
    <property type="match status" value="1"/>
</dbReference>
<dbReference type="SUPFAM" id="SSF56784">
    <property type="entry name" value="HAD-like"/>
    <property type="match status" value="1"/>
</dbReference>
<evidence type="ECO:0000313" key="2">
    <source>
        <dbReference type="Proteomes" id="UP000191024"/>
    </source>
</evidence>
<organism evidence="1 2">
    <name type="scientific">Lachancea mirantina</name>
    <dbReference type="NCBI Taxonomy" id="1230905"/>
    <lineage>
        <taxon>Eukaryota</taxon>
        <taxon>Fungi</taxon>
        <taxon>Dikarya</taxon>
        <taxon>Ascomycota</taxon>
        <taxon>Saccharomycotina</taxon>
        <taxon>Saccharomycetes</taxon>
        <taxon>Saccharomycetales</taxon>
        <taxon>Saccharomycetaceae</taxon>
        <taxon>Lachancea</taxon>
    </lineage>
</organism>
<dbReference type="GO" id="GO:0003690">
    <property type="term" value="F:double-stranded DNA binding"/>
    <property type="evidence" value="ECO:0007669"/>
    <property type="project" value="TreeGrafter"/>
</dbReference>
<dbReference type="PANTHER" id="PTHR12083:SF9">
    <property type="entry name" value="BIFUNCTIONAL POLYNUCLEOTIDE PHOSPHATASE_KINASE"/>
    <property type="match status" value="1"/>
</dbReference>
<name>A0A1G4JJ62_9SACH</name>
<evidence type="ECO:0000313" key="1">
    <source>
        <dbReference type="EMBL" id="SCU90447.1"/>
    </source>
</evidence>
<dbReference type="AlphaFoldDB" id="A0A1G4JJ62"/>
<dbReference type="GO" id="GO:0006281">
    <property type="term" value="P:DNA repair"/>
    <property type="evidence" value="ECO:0007669"/>
    <property type="project" value="TreeGrafter"/>
</dbReference>